<dbReference type="InterPro" id="IPR027065">
    <property type="entry name" value="Lon_Prtase"/>
</dbReference>
<dbReference type="AlphaFoldDB" id="F6BDN4"/>
<evidence type="ECO:0000313" key="5">
    <source>
        <dbReference type="EMBL" id="AEF96595.1"/>
    </source>
</evidence>
<dbReference type="PANTHER" id="PTHR10046">
    <property type="entry name" value="ATP DEPENDENT LON PROTEASE FAMILY MEMBER"/>
    <property type="match status" value="1"/>
</dbReference>
<dbReference type="OrthoDB" id="15525at2157"/>
<keyword evidence="6" id="KW-1185">Reference proteome</keyword>
<dbReference type="GO" id="GO:0012505">
    <property type="term" value="C:endomembrane system"/>
    <property type="evidence" value="ECO:0007669"/>
    <property type="project" value="UniProtKB-SubCell"/>
</dbReference>
<dbReference type="InterPro" id="IPR020568">
    <property type="entry name" value="Ribosomal_Su5_D2-typ_SF"/>
</dbReference>
<name>F6BDN4_METIK</name>
<dbReference type="STRING" id="880724.Metig_1055"/>
<proteinExistence type="inferred from homology"/>
<keyword evidence="3" id="KW-0812">Transmembrane</keyword>
<dbReference type="PRINTS" id="PR00830">
    <property type="entry name" value="ENDOLAPTASE"/>
</dbReference>
<dbReference type="RefSeq" id="WP_013799196.1">
    <property type="nucleotide sequence ID" value="NC_015562.1"/>
</dbReference>
<dbReference type="MEROPS" id="S16.A12"/>
<sequence length="611" mass="68639">MKNTFKLPIISIPILLILMMQSSAVSITAPAVTQTNYGYKGVPVNIEVIVTKGDGHVFMDTMPLTQLDMQGSARIASKVAFDIAGKNLKEYNVYYIVRSDVPIIGGPSAGATLCIATIAELNNWSLNKNVMITGMINPDGSIGPVGGILEKIEAAKECGCDYFLIPKGERYISCGNKTIDAVEFGKRLGIKVIEVESIYDALYYFTNHKLKKKTYSPNPIIEDKYTKSMRALAIEVLKKSKGKYTAVEEKLNRNYLGYEYQSSLENELKEAKKLIEKADNQYMDGKYYASTCSGFNALIKLETIDATIDYLNGEDVKKYLLNIQNDLENKKEVINNHKITKNNIEFVIAAKNRIFEGENLLDDAWKSYYANSPIEAIKYGAYAKCRGDSAIWWLNLSPDNGGETINPQNLKQLSQEYLDNAETIVLYSSMVMPSPLVDEGEEKLNNAKNAYNEKDYLLTISNSIDASVLATTSLEFMNDYNYLRNLAREKINLAESYGILPMSALGYYEYAESLNDTTSKIMYYKYATSYAQMDIDILKAINYISSINETETITTSSYYNNSNSNYDKETPQFEKVEPINTVNVKNVFINVSYLIVGLICGLFGGYYLRDK</sequence>
<dbReference type="GO" id="GO:0004176">
    <property type="term" value="F:ATP-dependent peptidase activity"/>
    <property type="evidence" value="ECO:0007669"/>
    <property type="project" value="UniProtKB-UniRule"/>
</dbReference>
<feature type="active site" evidence="2">
    <location>
        <position position="108"/>
    </location>
</feature>
<reference evidence="5 6" key="1">
    <citation type="submission" date="2011-05" db="EMBL/GenBank/DDBJ databases">
        <title>Complete sequence of Methanotorris igneus Kol 5.</title>
        <authorList>
            <consortium name="US DOE Joint Genome Institute"/>
            <person name="Lucas S."/>
            <person name="Han J."/>
            <person name="Lapidus A."/>
            <person name="Cheng J.-F."/>
            <person name="Goodwin L."/>
            <person name="Pitluck S."/>
            <person name="Peters L."/>
            <person name="Mikhailova N."/>
            <person name="Chertkov O."/>
            <person name="Han C."/>
            <person name="Tapia R."/>
            <person name="Land M."/>
            <person name="Hauser L."/>
            <person name="Kyrpides N."/>
            <person name="Ivanova N."/>
            <person name="Pagani I."/>
            <person name="Sieprawska-Lupa M."/>
            <person name="Whitman W."/>
            <person name="Woyke T."/>
        </authorList>
    </citation>
    <scope>NUCLEOTIDE SEQUENCE [LARGE SCALE GENOMIC DNA]</scope>
    <source>
        <strain evidence="6">DSM 5666 / JCM 11834 / Kol 5</strain>
    </source>
</reference>
<organism evidence="6">
    <name type="scientific">Methanotorris igneus (strain DSM 5666 / JCM 11834 / Kol 5)</name>
    <dbReference type="NCBI Taxonomy" id="880724"/>
    <lineage>
        <taxon>Archaea</taxon>
        <taxon>Methanobacteriati</taxon>
        <taxon>Methanobacteriota</taxon>
        <taxon>Methanomada group</taxon>
        <taxon>Methanococci</taxon>
        <taxon>Methanococcales</taxon>
        <taxon>Methanocaldococcaceae</taxon>
        <taxon>Methanotorris</taxon>
    </lineage>
</organism>
<comment type="subcellular location">
    <subcellularLocation>
        <location evidence="1">Endomembrane system</location>
        <topology evidence="1">Multi-pass membrane protein</topology>
    </subcellularLocation>
</comment>
<dbReference type="GO" id="GO:0006508">
    <property type="term" value="P:proteolysis"/>
    <property type="evidence" value="ECO:0007669"/>
    <property type="project" value="UniProtKB-KW"/>
</dbReference>
<keyword evidence="3" id="KW-1133">Transmembrane helix</keyword>
<dbReference type="GeneID" id="10643909"/>
<protein>
    <recommendedName>
        <fullName evidence="4">Lon proteolytic domain-containing protein</fullName>
    </recommendedName>
</protein>
<keyword evidence="3" id="KW-0472">Membrane</keyword>
<feature type="active site" evidence="2">
    <location>
        <position position="151"/>
    </location>
</feature>
<dbReference type="Pfam" id="PF05362">
    <property type="entry name" value="Lon_C"/>
    <property type="match status" value="1"/>
</dbReference>
<evidence type="ECO:0000256" key="1">
    <source>
        <dbReference type="ARBA" id="ARBA00004127"/>
    </source>
</evidence>
<evidence type="ECO:0000313" key="6">
    <source>
        <dbReference type="Proteomes" id="UP000009227"/>
    </source>
</evidence>
<evidence type="ECO:0000256" key="3">
    <source>
        <dbReference type="SAM" id="Phobius"/>
    </source>
</evidence>
<dbReference type="GO" id="GO:0004252">
    <property type="term" value="F:serine-type endopeptidase activity"/>
    <property type="evidence" value="ECO:0007669"/>
    <property type="project" value="UniProtKB-UniRule"/>
</dbReference>
<feature type="transmembrane region" description="Helical" evidence="3">
    <location>
        <begin position="587"/>
        <end position="608"/>
    </location>
</feature>
<dbReference type="Gene3D" id="3.30.230.10">
    <property type="match status" value="1"/>
</dbReference>
<dbReference type="EMBL" id="CP002737">
    <property type="protein sequence ID" value="AEF96595.1"/>
    <property type="molecule type" value="Genomic_DNA"/>
</dbReference>
<dbReference type="GO" id="GO:0030163">
    <property type="term" value="P:protein catabolic process"/>
    <property type="evidence" value="ECO:0007669"/>
    <property type="project" value="InterPro"/>
</dbReference>
<keyword evidence="2" id="KW-0378">Hydrolase</keyword>
<keyword evidence="2" id="KW-0720">Serine protease</keyword>
<dbReference type="SUPFAM" id="SSF54211">
    <property type="entry name" value="Ribosomal protein S5 domain 2-like"/>
    <property type="match status" value="1"/>
</dbReference>
<comment type="similarity">
    <text evidence="2">Belongs to the peptidase S16 family.</text>
</comment>
<dbReference type="GO" id="GO:0005524">
    <property type="term" value="F:ATP binding"/>
    <property type="evidence" value="ECO:0007669"/>
    <property type="project" value="InterPro"/>
</dbReference>
<feature type="domain" description="Lon proteolytic" evidence="4">
    <location>
        <begin position="21"/>
        <end position="208"/>
    </location>
</feature>
<dbReference type="HOGENOM" id="CLU_027628_0_0_2"/>
<dbReference type="InterPro" id="IPR014721">
    <property type="entry name" value="Ribsml_uS5_D2-typ_fold_subgr"/>
</dbReference>
<accession>F6BDN4</accession>
<dbReference type="PROSITE" id="PS51786">
    <property type="entry name" value="LON_PROTEOLYTIC"/>
    <property type="match status" value="1"/>
</dbReference>
<dbReference type="KEGG" id="mig:Metig_1055"/>
<keyword evidence="2" id="KW-0645">Protease</keyword>
<dbReference type="Proteomes" id="UP000009227">
    <property type="component" value="Chromosome"/>
</dbReference>
<evidence type="ECO:0000259" key="4">
    <source>
        <dbReference type="PROSITE" id="PS51786"/>
    </source>
</evidence>
<gene>
    <name evidence="5" type="ordered locus">Metig_1055</name>
</gene>
<evidence type="ECO:0000256" key="2">
    <source>
        <dbReference type="PROSITE-ProRule" id="PRU01122"/>
    </source>
</evidence>
<dbReference type="InterPro" id="IPR008269">
    <property type="entry name" value="Lon_proteolytic"/>
</dbReference>